<dbReference type="AlphaFoldDB" id="E2C080"/>
<evidence type="ECO:0000256" key="2">
    <source>
        <dbReference type="ARBA" id="ARBA00022475"/>
    </source>
</evidence>
<dbReference type="OMA" id="NLTHEHE"/>
<evidence type="ECO:0000256" key="7">
    <source>
        <dbReference type="ARBA" id="ARBA00023136"/>
    </source>
</evidence>
<name>E2C080_HARSA</name>
<proteinExistence type="predicted"/>
<gene>
    <name evidence="11" type="ORF">EAI_17430</name>
</gene>
<evidence type="ECO:0000313" key="12">
    <source>
        <dbReference type="Proteomes" id="UP000008237"/>
    </source>
</evidence>
<dbReference type="EMBL" id="GL451753">
    <property type="protein sequence ID" value="EFN78632.1"/>
    <property type="molecule type" value="Genomic_DNA"/>
</dbReference>
<dbReference type="PANTHER" id="PTHR21137">
    <property type="entry name" value="ODORANT RECEPTOR"/>
    <property type="match status" value="1"/>
</dbReference>
<dbReference type="InParanoid" id="E2C080"/>
<feature type="transmembrane region" description="Helical" evidence="10">
    <location>
        <begin position="135"/>
        <end position="154"/>
    </location>
</feature>
<evidence type="ECO:0000256" key="4">
    <source>
        <dbReference type="ARBA" id="ARBA00022692"/>
    </source>
</evidence>
<keyword evidence="9" id="KW-0807">Transducer</keyword>
<comment type="subcellular location">
    <subcellularLocation>
        <location evidence="1">Cell membrane</location>
        <topology evidence="1">Multi-pass membrane protein</topology>
    </subcellularLocation>
</comment>
<evidence type="ECO:0000256" key="10">
    <source>
        <dbReference type="SAM" id="Phobius"/>
    </source>
</evidence>
<feature type="transmembrane region" description="Helical" evidence="10">
    <location>
        <begin position="45"/>
        <end position="67"/>
    </location>
</feature>
<dbReference type="OrthoDB" id="7542313at2759"/>
<reference evidence="11 12" key="1">
    <citation type="journal article" date="2010" name="Science">
        <title>Genomic comparison of the ants Camponotus floridanus and Harpegnathos saltator.</title>
        <authorList>
            <person name="Bonasio R."/>
            <person name="Zhang G."/>
            <person name="Ye C."/>
            <person name="Mutti N.S."/>
            <person name="Fang X."/>
            <person name="Qin N."/>
            <person name="Donahue G."/>
            <person name="Yang P."/>
            <person name="Li Q."/>
            <person name="Li C."/>
            <person name="Zhang P."/>
            <person name="Huang Z."/>
            <person name="Berger S.L."/>
            <person name="Reinberg D."/>
            <person name="Wang J."/>
            <person name="Liebig J."/>
        </authorList>
    </citation>
    <scope>NUCLEOTIDE SEQUENCE [LARGE SCALE GENOMIC DNA]</scope>
    <source>
        <strain evidence="11 12">R22 G/1</strain>
    </source>
</reference>
<dbReference type="InterPro" id="IPR004117">
    <property type="entry name" value="7tm6_olfct_rcpt"/>
</dbReference>
<keyword evidence="12" id="KW-1185">Reference proteome</keyword>
<keyword evidence="2" id="KW-1003">Cell membrane</keyword>
<evidence type="ECO:0000256" key="9">
    <source>
        <dbReference type="ARBA" id="ARBA00023224"/>
    </source>
</evidence>
<keyword evidence="6 10" id="KW-1133">Transmembrane helix</keyword>
<dbReference type="GO" id="GO:0007165">
    <property type="term" value="P:signal transduction"/>
    <property type="evidence" value="ECO:0007669"/>
    <property type="project" value="UniProtKB-KW"/>
</dbReference>
<accession>E2C080</accession>
<keyword evidence="5" id="KW-0552">Olfaction</keyword>
<sequence>MYTNKNYERDINYTYELNRFVFRLLGIWPYATTNVWLLQKMEKIVLVFGSFVLLIFELISMLLYIFIVLKETRARIKVTATLLFTIVSILKYSNLLYVKNQLKSCVTRVEEDFQSVISPATRNTMLFHARTGRRLFILCSIFMYSAGFSFRTLIPLSRGKIVTAQNITIRPLPSPAYYVVFDPQISPAYEIVFFMQCFAGFLKYTITVAACGIAALFTMHIVARLDILVTLMNNLTHEHEVENINRKLSVIVEHQIRTRE</sequence>
<evidence type="ECO:0000256" key="1">
    <source>
        <dbReference type="ARBA" id="ARBA00004651"/>
    </source>
</evidence>
<evidence type="ECO:0000256" key="3">
    <source>
        <dbReference type="ARBA" id="ARBA00022606"/>
    </source>
</evidence>
<dbReference type="Pfam" id="PF02949">
    <property type="entry name" value="7tm_6"/>
    <property type="match status" value="1"/>
</dbReference>
<evidence type="ECO:0000256" key="5">
    <source>
        <dbReference type="ARBA" id="ARBA00022725"/>
    </source>
</evidence>
<protein>
    <recommendedName>
        <fullName evidence="13">Odorant receptor</fullName>
    </recommendedName>
</protein>
<dbReference type="GO" id="GO:0005549">
    <property type="term" value="F:odorant binding"/>
    <property type="evidence" value="ECO:0007669"/>
    <property type="project" value="InterPro"/>
</dbReference>
<feature type="transmembrane region" description="Helical" evidence="10">
    <location>
        <begin position="201"/>
        <end position="223"/>
    </location>
</feature>
<dbReference type="GO" id="GO:0004984">
    <property type="term" value="F:olfactory receptor activity"/>
    <property type="evidence" value="ECO:0007669"/>
    <property type="project" value="InterPro"/>
</dbReference>
<dbReference type="GO" id="GO:0005886">
    <property type="term" value="C:plasma membrane"/>
    <property type="evidence" value="ECO:0007669"/>
    <property type="project" value="UniProtKB-SubCell"/>
</dbReference>
<keyword evidence="3" id="KW-0716">Sensory transduction</keyword>
<organism evidence="12">
    <name type="scientific">Harpegnathos saltator</name>
    <name type="common">Jerdon's jumping ant</name>
    <dbReference type="NCBI Taxonomy" id="610380"/>
    <lineage>
        <taxon>Eukaryota</taxon>
        <taxon>Metazoa</taxon>
        <taxon>Ecdysozoa</taxon>
        <taxon>Arthropoda</taxon>
        <taxon>Hexapoda</taxon>
        <taxon>Insecta</taxon>
        <taxon>Pterygota</taxon>
        <taxon>Neoptera</taxon>
        <taxon>Endopterygota</taxon>
        <taxon>Hymenoptera</taxon>
        <taxon>Apocrita</taxon>
        <taxon>Aculeata</taxon>
        <taxon>Formicoidea</taxon>
        <taxon>Formicidae</taxon>
        <taxon>Ponerinae</taxon>
        <taxon>Ponerini</taxon>
        <taxon>Harpegnathos</taxon>
    </lineage>
</organism>
<evidence type="ECO:0000256" key="6">
    <source>
        <dbReference type="ARBA" id="ARBA00022989"/>
    </source>
</evidence>
<keyword evidence="8" id="KW-0675">Receptor</keyword>
<dbReference type="Proteomes" id="UP000008237">
    <property type="component" value="Unassembled WGS sequence"/>
</dbReference>
<keyword evidence="7 10" id="KW-0472">Membrane</keyword>
<evidence type="ECO:0000313" key="11">
    <source>
        <dbReference type="EMBL" id="EFN78632.1"/>
    </source>
</evidence>
<evidence type="ECO:0008006" key="13">
    <source>
        <dbReference type="Google" id="ProtNLM"/>
    </source>
</evidence>
<dbReference type="PANTHER" id="PTHR21137:SF35">
    <property type="entry name" value="ODORANT RECEPTOR 19A-RELATED"/>
    <property type="match status" value="1"/>
</dbReference>
<feature type="transmembrane region" description="Helical" evidence="10">
    <location>
        <begin position="20"/>
        <end position="38"/>
    </location>
</feature>
<evidence type="ECO:0000256" key="8">
    <source>
        <dbReference type="ARBA" id="ARBA00023170"/>
    </source>
</evidence>
<keyword evidence="4 10" id="KW-0812">Transmembrane</keyword>